<dbReference type="Proteomes" id="UP000214760">
    <property type="component" value="Unassembled WGS sequence"/>
</dbReference>
<dbReference type="InterPro" id="IPR032466">
    <property type="entry name" value="Metal_Hydrolase"/>
</dbReference>
<dbReference type="SUPFAM" id="SSF51556">
    <property type="entry name" value="Metallo-dependent hydrolases"/>
    <property type="match status" value="1"/>
</dbReference>
<gene>
    <name evidence="1" type="ORF">SAMN02910262_02563</name>
</gene>
<evidence type="ECO:0000313" key="1">
    <source>
        <dbReference type="EMBL" id="SFR90697.1"/>
    </source>
</evidence>
<evidence type="ECO:0008006" key="3">
    <source>
        <dbReference type="Google" id="ProtNLM"/>
    </source>
</evidence>
<reference evidence="1 2" key="1">
    <citation type="submission" date="2016-10" db="EMBL/GenBank/DDBJ databases">
        <authorList>
            <person name="de Groot N.N."/>
        </authorList>
    </citation>
    <scope>NUCLEOTIDE SEQUENCE [LARGE SCALE GENOMIC DNA]</scope>
    <source>
        <strain evidence="1 2">F</strain>
    </source>
</reference>
<dbReference type="Gene3D" id="3.20.20.140">
    <property type="entry name" value="Metal-dependent hydrolases"/>
    <property type="match status" value="1"/>
</dbReference>
<dbReference type="Pfam" id="PF19799">
    <property type="entry name" value="DUF6282"/>
    <property type="match status" value="1"/>
</dbReference>
<dbReference type="EMBL" id="FOZC01000020">
    <property type="protein sequence ID" value="SFR90697.1"/>
    <property type="molecule type" value="Genomic_DNA"/>
</dbReference>
<name>A0A1I6KHI7_9FIRM</name>
<accession>A0A1I6KHI7</accession>
<organism evidence="1 2">
    <name type="scientific">[Clostridium] aminophilum</name>
    <dbReference type="NCBI Taxonomy" id="1526"/>
    <lineage>
        <taxon>Bacteria</taxon>
        <taxon>Bacillati</taxon>
        <taxon>Bacillota</taxon>
        <taxon>Clostridia</taxon>
        <taxon>Lachnospirales</taxon>
        <taxon>Lachnospiraceae</taxon>
    </lineage>
</organism>
<protein>
    <recommendedName>
        <fullName evidence="3">Amidohydrolase family protein</fullName>
    </recommendedName>
</protein>
<dbReference type="InterPro" id="IPR046249">
    <property type="entry name" value="DUF6282"/>
</dbReference>
<sequence>MARRAVDTIKICFYIAKEGGCASEDAAALCSSDEGRRKMMKDLIRGAIDLHIHTSPDVVKRKCDDLELAERLLAAGMGGCLIKNHYLDTAARAKMVQKLYPQLRMEGGIALNRSVGGLNPYAIERSAQAGGHFMWFPTLEARAYFAITHKESTPEEQETYIPVCGADGELLPEAEAVLDACEAYKMIVGTGHISAKEGMKVVEGAIRRGLQPVLTHCDNPNDCYTIEEQKKAAGMGAVIEHSYFTVYHNRVTIEEIAEQIRAVGCEHVILDTDAGQLNSPYSDEGLAEFAEKLIGVGFTGDEIRRMICDNPRKLLDGEKLS</sequence>
<dbReference type="AlphaFoldDB" id="A0A1I6KHI7"/>
<evidence type="ECO:0000313" key="2">
    <source>
        <dbReference type="Proteomes" id="UP000214760"/>
    </source>
</evidence>
<proteinExistence type="predicted"/>